<accession>A0A1H8Y1R6</accession>
<sequence length="227" mass="25514">MAKLFYKYSPAILGSVGALIATGFCVLDSYLLSDYPGYVRAAQVTAVILFFMGGMVIGNLLQKLYLLSNTDSLTQLWNRRYFNVRLQKELQHIKKDGGTFCFALIDIDYFKEINDVYGHTAGDELLISLAKLLKQSVGQRAVITRWGGDEFAIIFPNTTNQDIERLTEYLKALVYESGPCYDATISVGIITVHDKMERDQIISLADKVLYEDKKKKRMAPLCGTSHA</sequence>
<keyword evidence="4" id="KW-1185">Reference proteome</keyword>
<dbReference type="GO" id="GO:0052621">
    <property type="term" value="F:diguanylate cyclase activity"/>
    <property type="evidence" value="ECO:0007669"/>
    <property type="project" value="TreeGrafter"/>
</dbReference>
<dbReference type="FunFam" id="3.30.70.270:FF:000001">
    <property type="entry name" value="Diguanylate cyclase domain protein"/>
    <property type="match status" value="1"/>
</dbReference>
<dbReference type="SMART" id="SM00267">
    <property type="entry name" value="GGDEF"/>
    <property type="match status" value="1"/>
</dbReference>
<dbReference type="STRING" id="112903.SAMN04490178_13721"/>
<dbReference type="PANTHER" id="PTHR45138:SF9">
    <property type="entry name" value="DIGUANYLATE CYCLASE DGCM-RELATED"/>
    <property type="match status" value="1"/>
</dbReference>
<dbReference type="CDD" id="cd01949">
    <property type="entry name" value="GGDEF"/>
    <property type="match status" value="1"/>
</dbReference>
<dbReference type="NCBIfam" id="TIGR00254">
    <property type="entry name" value="GGDEF"/>
    <property type="match status" value="1"/>
</dbReference>
<dbReference type="InterPro" id="IPR043128">
    <property type="entry name" value="Rev_trsase/Diguanyl_cyclase"/>
</dbReference>
<feature type="transmembrane region" description="Helical" evidence="1">
    <location>
        <begin position="38"/>
        <end position="61"/>
    </location>
</feature>
<dbReference type="AlphaFoldDB" id="A0A1H8Y1R6"/>
<feature type="transmembrane region" description="Helical" evidence="1">
    <location>
        <begin position="12"/>
        <end position="32"/>
    </location>
</feature>
<protein>
    <submittedName>
        <fullName evidence="3">Diguanylate cyclase (GGDEF) domain-containing protein</fullName>
    </submittedName>
</protein>
<dbReference type="SUPFAM" id="SSF55073">
    <property type="entry name" value="Nucleotide cyclase"/>
    <property type="match status" value="1"/>
</dbReference>
<dbReference type="InterPro" id="IPR029787">
    <property type="entry name" value="Nucleotide_cyclase"/>
</dbReference>
<gene>
    <name evidence="3" type="ORF">SAMN04490178_13721</name>
</gene>
<dbReference type="PROSITE" id="PS50887">
    <property type="entry name" value="GGDEF"/>
    <property type="match status" value="1"/>
</dbReference>
<dbReference type="Gene3D" id="3.30.70.270">
    <property type="match status" value="1"/>
</dbReference>
<keyword evidence="1" id="KW-0812">Transmembrane</keyword>
<dbReference type="InterPro" id="IPR050469">
    <property type="entry name" value="Diguanylate_Cyclase"/>
</dbReference>
<evidence type="ECO:0000313" key="3">
    <source>
        <dbReference type="EMBL" id="SEP45987.1"/>
    </source>
</evidence>
<dbReference type="Proteomes" id="UP000198847">
    <property type="component" value="Unassembled WGS sequence"/>
</dbReference>
<feature type="domain" description="GGDEF" evidence="2">
    <location>
        <begin position="98"/>
        <end position="227"/>
    </location>
</feature>
<keyword evidence="1" id="KW-1133">Transmembrane helix</keyword>
<dbReference type="RefSeq" id="WP_177173695.1">
    <property type="nucleotide sequence ID" value="NZ_FODY01000037.1"/>
</dbReference>
<evidence type="ECO:0000313" key="4">
    <source>
        <dbReference type="Proteomes" id="UP000198847"/>
    </source>
</evidence>
<evidence type="ECO:0000256" key="1">
    <source>
        <dbReference type="SAM" id="Phobius"/>
    </source>
</evidence>
<proteinExistence type="predicted"/>
<keyword evidence="1" id="KW-0472">Membrane</keyword>
<evidence type="ECO:0000259" key="2">
    <source>
        <dbReference type="PROSITE" id="PS50887"/>
    </source>
</evidence>
<dbReference type="Pfam" id="PF00990">
    <property type="entry name" value="GGDEF"/>
    <property type="match status" value="1"/>
</dbReference>
<dbReference type="EMBL" id="FODY01000037">
    <property type="protein sequence ID" value="SEP45987.1"/>
    <property type="molecule type" value="Genomic_DNA"/>
</dbReference>
<dbReference type="PANTHER" id="PTHR45138">
    <property type="entry name" value="REGULATORY COMPONENTS OF SENSORY TRANSDUCTION SYSTEM"/>
    <property type="match status" value="1"/>
</dbReference>
<dbReference type="InterPro" id="IPR000160">
    <property type="entry name" value="GGDEF_dom"/>
</dbReference>
<name>A0A1H8Y1R6_9FIRM</name>
<reference evidence="3 4" key="1">
    <citation type="submission" date="2016-10" db="EMBL/GenBank/DDBJ databases">
        <authorList>
            <person name="de Groot N.N."/>
        </authorList>
    </citation>
    <scope>NUCLEOTIDE SEQUENCE [LARGE SCALE GENOMIC DNA]</scope>
    <source>
        <strain evidence="3 4">DSM 13305</strain>
    </source>
</reference>
<organism evidence="3 4">
    <name type="scientific">Propionispora vibrioides</name>
    <dbReference type="NCBI Taxonomy" id="112903"/>
    <lineage>
        <taxon>Bacteria</taxon>
        <taxon>Bacillati</taxon>
        <taxon>Bacillota</taxon>
        <taxon>Negativicutes</taxon>
        <taxon>Selenomonadales</taxon>
        <taxon>Sporomusaceae</taxon>
        <taxon>Propionispora</taxon>
    </lineage>
</organism>